<dbReference type="Proteomes" id="UP000798808">
    <property type="component" value="Unassembled WGS sequence"/>
</dbReference>
<organism evidence="1 2">
    <name type="scientific">Fulvivirga kasyanovii</name>
    <dbReference type="NCBI Taxonomy" id="396812"/>
    <lineage>
        <taxon>Bacteria</taxon>
        <taxon>Pseudomonadati</taxon>
        <taxon>Bacteroidota</taxon>
        <taxon>Cytophagia</taxon>
        <taxon>Cytophagales</taxon>
        <taxon>Fulvivirgaceae</taxon>
        <taxon>Fulvivirga</taxon>
    </lineage>
</organism>
<evidence type="ECO:0008006" key="3">
    <source>
        <dbReference type="Google" id="ProtNLM"/>
    </source>
</evidence>
<reference evidence="1 2" key="1">
    <citation type="submission" date="2019-02" db="EMBL/GenBank/DDBJ databases">
        <authorList>
            <person name="Goldberg S.R."/>
            <person name="Haltli B.A."/>
            <person name="Correa H."/>
            <person name="Russell K.G."/>
        </authorList>
    </citation>
    <scope>NUCLEOTIDE SEQUENCE [LARGE SCALE GENOMIC DNA]</scope>
    <source>
        <strain evidence="1 2">JCM 16186</strain>
    </source>
</reference>
<proteinExistence type="predicted"/>
<keyword evidence="2" id="KW-1185">Reference proteome</keyword>
<accession>A0ABW9RP50</accession>
<gene>
    <name evidence="1" type="ORF">E1163_12110</name>
</gene>
<protein>
    <recommendedName>
        <fullName evidence="3">STAS/SEC14 domain-containing protein</fullName>
    </recommendedName>
</protein>
<name>A0ABW9RP50_9BACT</name>
<evidence type="ECO:0000313" key="1">
    <source>
        <dbReference type="EMBL" id="MTI25690.1"/>
    </source>
</evidence>
<dbReference type="RefSeq" id="WP_155172020.1">
    <property type="nucleotide sequence ID" value="NZ_SMLW01000533.1"/>
</dbReference>
<dbReference type="EMBL" id="SMLW01000533">
    <property type="protein sequence ID" value="MTI25690.1"/>
    <property type="molecule type" value="Genomic_DNA"/>
</dbReference>
<sequence length="137" mass="15826">MIEKTKDMEQYYYSDFAEISYDASYGYISYIWKTPPTPDEFKLGCEKLLLAIQHFKCGKAMVDTRQMGAIQNEVLEWMTSDWMVRAAANGYESVAVIVPTDIFASLAVNDIIDRVNDRVVHHNFDDKEAALNWIKKQ</sequence>
<comment type="caution">
    <text evidence="1">The sequence shown here is derived from an EMBL/GenBank/DDBJ whole genome shotgun (WGS) entry which is preliminary data.</text>
</comment>
<evidence type="ECO:0000313" key="2">
    <source>
        <dbReference type="Proteomes" id="UP000798808"/>
    </source>
</evidence>